<comment type="subcellular location">
    <subcellularLocation>
        <location evidence="1 6">Nucleus</location>
    </subcellularLocation>
</comment>
<dbReference type="InterPro" id="IPR038933">
    <property type="entry name" value="Ovate"/>
</dbReference>
<evidence type="ECO:0000313" key="9">
    <source>
        <dbReference type="Proteomes" id="UP000015453"/>
    </source>
</evidence>
<dbReference type="Pfam" id="PF04844">
    <property type="entry name" value="Ovate"/>
    <property type="match status" value="1"/>
</dbReference>
<gene>
    <name evidence="8" type="ORF">M569_16966</name>
</gene>
<feature type="domain" description="OVATE" evidence="7">
    <location>
        <begin position="58"/>
        <end position="117"/>
    </location>
</feature>
<keyword evidence="4 6" id="KW-0804">Transcription</keyword>
<comment type="function">
    <text evidence="6">Transcriptional repressor that regulates multiple aspects of plant growth and development.</text>
</comment>
<accession>S8C0D6</accession>
<dbReference type="Proteomes" id="UP000015453">
    <property type="component" value="Unassembled WGS sequence"/>
</dbReference>
<sequence length="120" mass="13379">MPTGKKWTCRKILTAGVCGCASRKPEFLQPQTKPTVTNNPLASPSSKSLSKIFDSRAVVKDSDDPYRDFRDSMIRMITEREIYTEDGLRRLLRCFLELNPPHHHGVIVKAFAAAAATAAM</sequence>
<dbReference type="PROSITE" id="PS51754">
    <property type="entry name" value="OVATE"/>
    <property type="match status" value="1"/>
</dbReference>
<name>S8C0D6_9LAMI</name>
<comment type="caution">
    <text evidence="8">The sequence shown here is derived from an EMBL/GenBank/DDBJ whole genome shotgun (WGS) entry which is preliminary data.</text>
</comment>
<evidence type="ECO:0000313" key="8">
    <source>
        <dbReference type="EMBL" id="EPS57851.1"/>
    </source>
</evidence>
<dbReference type="PANTHER" id="PTHR33057">
    <property type="entry name" value="TRANSCRIPTION REPRESSOR OFP7-RELATED"/>
    <property type="match status" value="1"/>
</dbReference>
<keyword evidence="9" id="KW-1185">Reference proteome</keyword>
<dbReference type="InterPro" id="IPR006458">
    <property type="entry name" value="Ovate_C"/>
</dbReference>
<proteinExistence type="predicted"/>
<evidence type="ECO:0000256" key="1">
    <source>
        <dbReference type="ARBA" id="ARBA00004123"/>
    </source>
</evidence>
<dbReference type="NCBIfam" id="TIGR01568">
    <property type="entry name" value="A_thal_3678"/>
    <property type="match status" value="1"/>
</dbReference>
<keyword evidence="2 6" id="KW-0678">Repressor</keyword>
<dbReference type="PANTHER" id="PTHR33057:SF70">
    <property type="entry name" value="TRANSCRIPTION REPRESSOR-RELATED"/>
    <property type="match status" value="1"/>
</dbReference>
<protein>
    <recommendedName>
        <fullName evidence="6">Transcription repressor</fullName>
    </recommendedName>
    <alternativeName>
        <fullName evidence="6">Ovate family protein</fullName>
    </alternativeName>
</protein>
<organism evidence="8 9">
    <name type="scientific">Genlisea aurea</name>
    <dbReference type="NCBI Taxonomy" id="192259"/>
    <lineage>
        <taxon>Eukaryota</taxon>
        <taxon>Viridiplantae</taxon>
        <taxon>Streptophyta</taxon>
        <taxon>Embryophyta</taxon>
        <taxon>Tracheophyta</taxon>
        <taxon>Spermatophyta</taxon>
        <taxon>Magnoliopsida</taxon>
        <taxon>eudicotyledons</taxon>
        <taxon>Gunneridae</taxon>
        <taxon>Pentapetalae</taxon>
        <taxon>asterids</taxon>
        <taxon>lamiids</taxon>
        <taxon>Lamiales</taxon>
        <taxon>Lentibulariaceae</taxon>
        <taxon>Genlisea</taxon>
    </lineage>
</organism>
<evidence type="ECO:0000256" key="6">
    <source>
        <dbReference type="RuleBase" id="RU367028"/>
    </source>
</evidence>
<keyword evidence="3 6" id="KW-0805">Transcription regulation</keyword>
<evidence type="ECO:0000256" key="4">
    <source>
        <dbReference type="ARBA" id="ARBA00023163"/>
    </source>
</evidence>
<dbReference type="AlphaFoldDB" id="S8C0D6"/>
<evidence type="ECO:0000256" key="5">
    <source>
        <dbReference type="ARBA" id="ARBA00023242"/>
    </source>
</evidence>
<keyword evidence="5 6" id="KW-0539">Nucleus</keyword>
<evidence type="ECO:0000256" key="2">
    <source>
        <dbReference type="ARBA" id="ARBA00022491"/>
    </source>
</evidence>
<dbReference type="GO" id="GO:0005634">
    <property type="term" value="C:nucleus"/>
    <property type="evidence" value="ECO:0007669"/>
    <property type="project" value="UniProtKB-SubCell"/>
</dbReference>
<dbReference type="GO" id="GO:0045892">
    <property type="term" value="P:negative regulation of DNA-templated transcription"/>
    <property type="evidence" value="ECO:0007669"/>
    <property type="project" value="UniProtKB-UniRule"/>
</dbReference>
<dbReference type="EMBL" id="AUSU01009773">
    <property type="protein sequence ID" value="EPS57851.1"/>
    <property type="molecule type" value="Genomic_DNA"/>
</dbReference>
<reference evidence="8 9" key="1">
    <citation type="journal article" date="2013" name="BMC Genomics">
        <title>The miniature genome of a carnivorous plant Genlisea aurea contains a low number of genes and short non-coding sequences.</title>
        <authorList>
            <person name="Leushkin E.V."/>
            <person name="Sutormin R.A."/>
            <person name="Nabieva E.R."/>
            <person name="Penin A.A."/>
            <person name="Kondrashov A.S."/>
            <person name="Logacheva M.D."/>
        </authorList>
    </citation>
    <scope>NUCLEOTIDE SEQUENCE [LARGE SCALE GENOMIC DNA]</scope>
</reference>
<evidence type="ECO:0000259" key="7">
    <source>
        <dbReference type="PROSITE" id="PS51754"/>
    </source>
</evidence>
<evidence type="ECO:0000256" key="3">
    <source>
        <dbReference type="ARBA" id="ARBA00023015"/>
    </source>
</evidence>
<dbReference type="OrthoDB" id="1928390at2759"/>